<organism evidence="2">
    <name type="scientific">Timema cristinae</name>
    <name type="common">Walking stick</name>
    <dbReference type="NCBI Taxonomy" id="61476"/>
    <lineage>
        <taxon>Eukaryota</taxon>
        <taxon>Metazoa</taxon>
        <taxon>Ecdysozoa</taxon>
        <taxon>Arthropoda</taxon>
        <taxon>Hexapoda</taxon>
        <taxon>Insecta</taxon>
        <taxon>Pterygota</taxon>
        <taxon>Neoptera</taxon>
        <taxon>Polyneoptera</taxon>
        <taxon>Phasmatodea</taxon>
        <taxon>Timematodea</taxon>
        <taxon>Timematoidea</taxon>
        <taxon>Timematidae</taxon>
        <taxon>Timema</taxon>
    </lineage>
</organism>
<evidence type="ECO:0000313" key="2">
    <source>
        <dbReference type="EMBL" id="CAD7415193.1"/>
    </source>
</evidence>
<dbReference type="AlphaFoldDB" id="A0A7R9HAV7"/>
<name>A0A7R9HAV7_TIMCR</name>
<gene>
    <name evidence="2" type="ORF">TCEB3V08_LOCUS12348</name>
</gene>
<accession>A0A7R9HAV7</accession>
<evidence type="ECO:0000256" key="1">
    <source>
        <dbReference type="SAM" id="MobiDB-lite"/>
    </source>
</evidence>
<protein>
    <submittedName>
        <fullName evidence="2">Uncharacterized protein</fullName>
    </submittedName>
</protein>
<proteinExistence type="predicted"/>
<dbReference type="EMBL" id="OC325629">
    <property type="protein sequence ID" value="CAD7415193.1"/>
    <property type="molecule type" value="Genomic_DNA"/>
</dbReference>
<feature type="region of interest" description="Disordered" evidence="1">
    <location>
        <begin position="77"/>
        <end position="101"/>
    </location>
</feature>
<reference evidence="2" key="1">
    <citation type="submission" date="2020-11" db="EMBL/GenBank/DDBJ databases">
        <authorList>
            <person name="Tran Van P."/>
        </authorList>
    </citation>
    <scope>NUCLEOTIDE SEQUENCE</scope>
</reference>
<sequence>MFETELLGFEIEREKGYLETVETACPEAPLSSACLAGNRLETLEKAVEEALPGPGCPRWRATRPLEQRWQEAAATLNTVGAQRQPDRRPWPSRGYPPTSSFPYSGLFPLPVAPLLARRRSTRTHPNN</sequence>